<accession>A0A4P8MVH7</accession>
<reference evidence="1 2" key="1">
    <citation type="submission" date="2019-03" db="EMBL/GenBank/DDBJ databases">
        <title>Genomic and seasonal variations among aquatic phages infecting the Baltic Sea Gammaproteobacteria Rheinheimera sp. bal341.</title>
        <authorList>
            <person name="Nilsson E."/>
            <person name="Li K."/>
            <person name="Fridlund J."/>
            <person name="Sulcius S."/>
            <person name="Bunse C."/>
            <person name="Karlsson C.M.G."/>
            <person name="Lindh M."/>
            <person name="Lundin D."/>
            <person name="Pinhassi J."/>
            <person name="Holmfeldt K."/>
        </authorList>
    </citation>
    <scope>NUCLEOTIDE SEQUENCE [LARGE SCALE GENOMIC DNA]</scope>
</reference>
<proteinExistence type="predicted"/>
<organism evidence="1 2">
    <name type="scientific">Rheinheimera phage vB_RspM_Barba1A</name>
    <dbReference type="NCBI Taxonomy" id="2565659"/>
    <lineage>
        <taxon>Viruses</taxon>
        <taxon>Duplodnaviria</taxon>
        <taxon>Heunggongvirae</taxon>
        <taxon>Uroviricota</taxon>
        <taxon>Caudoviricetes</taxon>
        <taxon>Barbavirus</taxon>
        <taxon>Barbavirus barba18A</taxon>
    </lineage>
</organism>
<gene>
    <name evidence="1" type="ORF">Barba1A_gp081</name>
</gene>
<protein>
    <submittedName>
        <fullName evidence="1">Uncharacterized protein</fullName>
    </submittedName>
</protein>
<evidence type="ECO:0000313" key="1">
    <source>
        <dbReference type="EMBL" id="QCQ57932.1"/>
    </source>
</evidence>
<name>A0A4P8MVH7_9CAUD</name>
<dbReference type="Proteomes" id="UP000304214">
    <property type="component" value="Segment"/>
</dbReference>
<dbReference type="EMBL" id="MK719701">
    <property type="protein sequence ID" value="QCQ57932.1"/>
    <property type="molecule type" value="Genomic_DNA"/>
</dbReference>
<sequence length="114" mass="13301">MLRKILTYLNLVKEPVWEIVDLFNSQEIIYARGTAFTCVKDVEIAVSRINFDTVIVRKGYPWSGTPTEFISIEAWVLDRIVVKAKKAMLDKQKQDEANYNLVCRKELTDFLKEK</sequence>
<evidence type="ECO:0000313" key="2">
    <source>
        <dbReference type="Proteomes" id="UP000304214"/>
    </source>
</evidence>